<organism evidence="1 2">
    <name type="scientific">Amanita thiersii Skay4041</name>
    <dbReference type="NCBI Taxonomy" id="703135"/>
    <lineage>
        <taxon>Eukaryota</taxon>
        <taxon>Fungi</taxon>
        <taxon>Dikarya</taxon>
        <taxon>Basidiomycota</taxon>
        <taxon>Agaricomycotina</taxon>
        <taxon>Agaricomycetes</taxon>
        <taxon>Agaricomycetidae</taxon>
        <taxon>Agaricales</taxon>
        <taxon>Pluteineae</taxon>
        <taxon>Amanitaceae</taxon>
        <taxon>Amanita</taxon>
    </lineage>
</organism>
<proteinExistence type="predicted"/>
<name>A0A2A9NXK0_9AGAR</name>
<gene>
    <name evidence="1" type="ORF">AMATHDRAFT_138238</name>
</gene>
<sequence>MIVISQRVPLHRYPAHALQALTASFPIKELVDYTNRYMSLCQAHSRFVLLLQSYVHSSNDTVVGEPDDGSWNVQTTVGRQLRELIFPAPLSNAEDESPVIGETSQRLLKMTSPNSVTRYPTPSGTSHSSFSKKSTTFTLFRNSSLRLRSSFSNPVPPPKPTSELHAMKMYPSAWRRSSMRHSLRLNSGYISTSSIPSRSRHSVGGNSSAPPTLPPLLFRSASPVSASGALPVRIASHHDLNLAVTRTRAPVLRTFVPCSSLEDDSTGVLMCEQQLIDAGLWDHLSAGDIVCNLGYVPPAGPTSHLGTPSSNNRIATDQRQYSRSNSGYYQHSFDKCQPSFSRKWLMFNGQYLVPFTPPEPVRLSEPLTLPSPLYYSHIMPPSTNPVFALDHSAFEDMVQNVTPEMRLMNTTIRVQSPHSPSGYALVKKHAWTMRLLRTQTIPSSETCQSSQCLGDGWLGEWILEGEGTKEGKQTLIDCVCGRTVDQMQWEVVRDRTGGGRIWLRLVSHVRDGI</sequence>
<reference evidence="1 2" key="1">
    <citation type="submission" date="2014-02" db="EMBL/GenBank/DDBJ databases">
        <title>Transposable element dynamics among asymbiotic and ectomycorrhizal Amanita fungi.</title>
        <authorList>
            <consortium name="DOE Joint Genome Institute"/>
            <person name="Hess J."/>
            <person name="Skrede I."/>
            <person name="Wolfe B."/>
            <person name="LaButti K."/>
            <person name="Ohm R.A."/>
            <person name="Grigoriev I.V."/>
            <person name="Pringle A."/>
        </authorList>
    </citation>
    <scope>NUCLEOTIDE SEQUENCE [LARGE SCALE GENOMIC DNA]</scope>
    <source>
        <strain evidence="1 2">SKay4041</strain>
    </source>
</reference>
<dbReference type="AlphaFoldDB" id="A0A2A9NXK0"/>
<dbReference type="EMBL" id="KZ301975">
    <property type="protein sequence ID" value="PFH53171.1"/>
    <property type="molecule type" value="Genomic_DNA"/>
</dbReference>
<evidence type="ECO:0000313" key="2">
    <source>
        <dbReference type="Proteomes" id="UP000242287"/>
    </source>
</evidence>
<accession>A0A2A9NXK0</accession>
<dbReference type="Proteomes" id="UP000242287">
    <property type="component" value="Unassembled WGS sequence"/>
</dbReference>
<evidence type="ECO:0000313" key="1">
    <source>
        <dbReference type="EMBL" id="PFH53171.1"/>
    </source>
</evidence>
<protein>
    <submittedName>
        <fullName evidence="1">Uncharacterized protein</fullName>
    </submittedName>
</protein>
<keyword evidence="2" id="KW-1185">Reference proteome</keyword>
<dbReference type="OrthoDB" id="3269821at2759"/>